<feature type="transmembrane region" description="Helical" evidence="8">
    <location>
        <begin position="326"/>
        <end position="348"/>
    </location>
</feature>
<organism evidence="9 10">
    <name type="scientific">Candidatus Lloydbacteria bacterium RIFCSPHIGHO2_01_FULL_41_20</name>
    <dbReference type="NCBI Taxonomy" id="1798657"/>
    <lineage>
        <taxon>Bacteria</taxon>
        <taxon>Candidatus Lloydiibacteriota</taxon>
    </lineage>
</organism>
<comment type="pathway">
    <text evidence="8">Cell wall biogenesis; peptidoglycan biosynthesis.</text>
</comment>
<feature type="transmembrane region" description="Helical" evidence="8">
    <location>
        <begin position="394"/>
        <end position="416"/>
    </location>
</feature>
<feature type="transmembrane region" description="Helical" evidence="8">
    <location>
        <begin position="63"/>
        <end position="82"/>
    </location>
</feature>
<gene>
    <name evidence="8" type="primary">murJ</name>
    <name evidence="9" type="ORF">A2648_01430</name>
</gene>
<dbReference type="STRING" id="1798657.A2648_01430"/>
<feature type="transmembrane region" description="Helical" evidence="8">
    <location>
        <begin position="360"/>
        <end position="382"/>
    </location>
</feature>
<dbReference type="PANTHER" id="PTHR47019">
    <property type="entry name" value="LIPID II FLIPPASE MURJ"/>
    <property type="match status" value="1"/>
</dbReference>
<keyword evidence="2 8" id="KW-1003">Cell membrane</keyword>
<protein>
    <recommendedName>
        <fullName evidence="8">Probable lipid II flippase MurJ</fullName>
    </recommendedName>
</protein>
<keyword evidence="7 8" id="KW-0472">Membrane</keyword>
<feature type="transmembrane region" description="Helical" evidence="8">
    <location>
        <begin position="474"/>
        <end position="496"/>
    </location>
</feature>
<dbReference type="HAMAP" id="MF_02078">
    <property type="entry name" value="MurJ_MviN"/>
    <property type="match status" value="1"/>
</dbReference>
<comment type="similarity">
    <text evidence="8">Belongs to the MurJ/MviN family.</text>
</comment>
<dbReference type="Proteomes" id="UP000178841">
    <property type="component" value="Unassembled WGS sequence"/>
</dbReference>
<feature type="transmembrane region" description="Helical" evidence="8">
    <location>
        <begin position="440"/>
        <end position="462"/>
    </location>
</feature>
<feature type="transmembrane region" description="Helical" evidence="8">
    <location>
        <begin position="200"/>
        <end position="220"/>
    </location>
</feature>
<accession>A0A1G2CSW7</accession>
<dbReference type="EMBL" id="MHLH01000005">
    <property type="protein sequence ID" value="OGZ04484.1"/>
    <property type="molecule type" value="Genomic_DNA"/>
</dbReference>
<feature type="transmembrane region" description="Helical" evidence="8">
    <location>
        <begin position="285"/>
        <end position="306"/>
    </location>
</feature>
<evidence type="ECO:0000256" key="1">
    <source>
        <dbReference type="ARBA" id="ARBA00004651"/>
    </source>
</evidence>
<feature type="transmembrane region" description="Helical" evidence="8">
    <location>
        <begin position="508"/>
        <end position="530"/>
    </location>
</feature>
<dbReference type="PANTHER" id="PTHR47019:SF1">
    <property type="entry name" value="LIPID II FLIPPASE MURJ"/>
    <property type="match status" value="1"/>
</dbReference>
<dbReference type="GO" id="GO:0071555">
    <property type="term" value="P:cell wall organization"/>
    <property type="evidence" value="ECO:0007669"/>
    <property type="project" value="UniProtKB-KW"/>
</dbReference>
<dbReference type="PRINTS" id="PR01806">
    <property type="entry name" value="VIRFACTRMVIN"/>
</dbReference>
<dbReference type="UniPathway" id="UPA00219"/>
<evidence type="ECO:0000313" key="10">
    <source>
        <dbReference type="Proteomes" id="UP000178841"/>
    </source>
</evidence>
<dbReference type="InterPro" id="IPR051050">
    <property type="entry name" value="Lipid_II_flippase_MurJ/MviN"/>
</dbReference>
<dbReference type="AlphaFoldDB" id="A0A1G2CSW7"/>
<name>A0A1G2CSW7_9BACT</name>
<reference evidence="9 10" key="1">
    <citation type="journal article" date="2016" name="Nat. Commun.">
        <title>Thousands of microbial genomes shed light on interconnected biogeochemical processes in an aquifer system.</title>
        <authorList>
            <person name="Anantharaman K."/>
            <person name="Brown C.T."/>
            <person name="Hug L.A."/>
            <person name="Sharon I."/>
            <person name="Castelle C.J."/>
            <person name="Probst A.J."/>
            <person name="Thomas B.C."/>
            <person name="Singh A."/>
            <person name="Wilkins M.J."/>
            <person name="Karaoz U."/>
            <person name="Brodie E.L."/>
            <person name="Williams K.H."/>
            <person name="Hubbard S.S."/>
            <person name="Banfield J.F."/>
        </authorList>
    </citation>
    <scope>NUCLEOTIDE SEQUENCE [LARGE SCALE GENOMIC DNA]</scope>
</reference>
<feature type="transmembrane region" description="Helical" evidence="8">
    <location>
        <begin position="140"/>
        <end position="160"/>
    </location>
</feature>
<keyword evidence="8" id="KW-0961">Cell wall biogenesis/degradation</keyword>
<dbReference type="GO" id="GO:0015648">
    <property type="term" value="F:lipid-linked peptidoglycan transporter activity"/>
    <property type="evidence" value="ECO:0007669"/>
    <property type="project" value="UniProtKB-UniRule"/>
</dbReference>
<dbReference type="GO" id="GO:0008360">
    <property type="term" value="P:regulation of cell shape"/>
    <property type="evidence" value="ECO:0007669"/>
    <property type="project" value="UniProtKB-KW"/>
</dbReference>
<keyword evidence="8" id="KW-0813">Transport</keyword>
<sequence length="562" mass="62722">MGSRIVAFLGKEWHNLNDAALLLSSFAILSQVLAIVRDRLFAHFFGASATLDVYYTAFRIPDFLYVSLASFVSVTVLIPLLIEKMGDSREGNEESRKFIDDVFTIFFAVMIVVSIVLFFLIPVIVPFIAPGFDEVAMDELILLSRILLLSPILIGISNLVGSVTQTLRKFFVYALSPVFYNIGIIIGILFLYPLFGISGLAYGVVLGAIFHFAIQIPILLSHKFLPSFSLDINWKAIKKIIFISLPRTITLSLNQFSLIVIIAIASLLEEGSVSVFNFSYNLQSVPIVIIGISYSVAAFPSMVRFFSIGDRIGFAREIESAARTIIFWSLPITFLFIVLRAQIVRVLLGSGEFSWTDTRLTAAMLAVFAMSLLAQNLLPLFVRGYYAAGDTKRPLYVNLFSYGLIIVLSFGLVSLIRKAPEFRYFIENLLRVADVPGTEVLALPLAYSIGTLANIFLLFRIFEKDFAKGLYGSLSRTFFQSFSASFLMGFTAYQFLGVFDKIFDINTFWGIFAQGFFSGIIGLIVGTILLKLLGSHELTEIHSSLKHKFWKTRAIAPEQEIL</sequence>
<evidence type="ECO:0000256" key="7">
    <source>
        <dbReference type="ARBA" id="ARBA00023136"/>
    </source>
</evidence>
<feature type="transmembrane region" description="Helical" evidence="8">
    <location>
        <begin position="240"/>
        <end position="265"/>
    </location>
</feature>
<evidence type="ECO:0000313" key="9">
    <source>
        <dbReference type="EMBL" id="OGZ04484.1"/>
    </source>
</evidence>
<evidence type="ECO:0000256" key="3">
    <source>
        <dbReference type="ARBA" id="ARBA00022692"/>
    </source>
</evidence>
<proteinExistence type="inferred from homology"/>
<comment type="subcellular location">
    <subcellularLocation>
        <location evidence="1 8">Cell membrane</location>
        <topology evidence="1 8">Multi-pass membrane protein</topology>
    </subcellularLocation>
</comment>
<dbReference type="CDD" id="cd13123">
    <property type="entry name" value="MATE_MurJ_like"/>
    <property type="match status" value="1"/>
</dbReference>
<keyword evidence="3 8" id="KW-0812">Transmembrane</keyword>
<dbReference type="InterPro" id="IPR004268">
    <property type="entry name" value="MurJ"/>
</dbReference>
<comment type="function">
    <text evidence="8">Involved in peptidoglycan biosynthesis. Transports lipid-linked peptidoglycan precursors from the inner to the outer leaflet of the cytoplasmic membrane.</text>
</comment>
<evidence type="ECO:0000256" key="4">
    <source>
        <dbReference type="ARBA" id="ARBA00022960"/>
    </source>
</evidence>
<keyword evidence="4 8" id="KW-0133">Cell shape</keyword>
<feature type="transmembrane region" description="Helical" evidence="8">
    <location>
        <begin position="172"/>
        <end position="194"/>
    </location>
</feature>
<dbReference type="GO" id="GO:0009252">
    <property type="term" value="P:peptidoglycan biosynthetic process"/>
    <property type="evidence" value="ECO:0007669"/>
    <property type="project" value="UniProtKB-UniRule"/>
</dbReference>
<evidence type="ECO:0000256" key="5">
    <source>
        <dbReference type="ARBA" id="ARBA00022984"/>
    </source>
</evidence>
<dbReference type="GO" id="GO:0034204">
    <property type="term" value="P:lipid translocation"/>
    <property type="evidence" value="ECO:0007669"/>
    <property type="project" value="TreeGrafter"/>
</dbReference>
<dbReference type="GO" id="GO:0005886">
    <property type="term" value="C:plasma membrane"/>
    <property type="evidence" value="ECO:0007669"/>
    <property type="project" value="UniProtKB-SubCell"/>
</dbReference>
<keyword evidence="5 8" id="KW-0573">Peptidoglycan synthesis</keyword>
<evidence type="ECO:0000256" key="8">
    <source>
        <dbReference type="HAMAP-Rule" id="MF_02078"/>
    </source>
</evidence>
<evidence type="ECO:0000256" key="6">
    <source>
        <dbReference type="ARBA" id="ARBA00022989"/>
    </source>
</evidence>
<dbReference type="NCBIfam" id="TIGR01695">
    <property type="entry name" value="murJ_mviN"/>
    <property type="match status" value="1"/>
</dbReference>
<evidence type="ECO:0000256" key="2">
    <source>
        <dbReference type="ARBA" id="ARBA00022475"/>
    </source>
</evidence>
<feature type="transmembrane region" description="Helical" evidence="8">
    <location>
        <begin position="102"/>
        <end position="128"/>
    </location>
</feature>
<dbReference type="Pfam" id="PF03023">
    <property type="entry name" value="MurJ"/>
    <property type="match status" value="1"/>
</dbReference>
<keyword evidence="6 8" id="KW-1133">Transmembrane helix</keyword>
<comment type="caution">
    <text evidence="9">The sequence shown here is derived from an EMBL/GenBank/DDBJ whole genome shotgun (WGS) entry which is preliminary data.</text>
</comment>